<evidence type="ECO:0000256" key="1">
    <source>
        <dbReference type="ARBA" id="ARBA00022481"/>
    </source>
</evidence>
<dbReference type="InterPro" id="IPR024478">
    <property type="entry name" value="HlyB_4HB_MCP"/>
</dbReference>
<feature type="compositionally biased region" description="Low complexity" evidence="4">
    <location>
        <begin position="538"/>
        <end position="551"/>
    </location>
</feature>
<dbReference type="PRINTS" id="PR00260">
    <property type="entry name" value="CHEMTRNSDUCR"/>
</dbReference>
<dbReference type="PROSITE" id="PS50111">
    <property type="entry name" value="CHEMOTAXIS_TRANSDUC_2"/>
    <property type="match status" value="1"/>
</dbReference>
<dbReference type="Gene3D" id="1.10.287.950">
    <property type="entry name" value="Methyl-accepting chemotaxis protein"/>
    <property type="match status" value="1"/>
</dbReference>
<feature type="transmembrane region" description="Helical" evidence="5">
    <location>
        <begin position="12"/>
        <end position="31"/>
    </location>
</feature>
<proteinExistence type="inferred from homology"/>
<accession>A0ABV7W049</accession>
<keyword evidence="9" id="KW-1185">Reference proteome</keyword>
<dbReference type="CDD" id="cd11386">
    <property type="entry name" value="MCP_signal"/>
    <property type="match status" value="1"/>
</dbReference>
<dbReference type="PANTHER" id="PTHR43531">
    <property type="entry name" value="PROTEIN ICFG"/>
    <property type="match status" value="1"/>
</dbReference>
<evidence type="ECO:0000313" key="8">
    <source>
        <dbReference type="EMBL" id="MFC3682111.1"/>
    </source>
</evidence>
<dbReference type="InterPro" id="IPR003660">
    <property type="entry name" value="HAMP_dom"/>
</dbReference>
<sequence>MFSNLKVGIKLALGFGFVGLLIALIAGISWVKLEGAIALQNNALEDRYPKTVMIGDLKQDVTKQGVILRNALLATNRGDNAGVNAALAQLQESSAEVGKVYDKLEAVINNPKAKEMLGRIQDRRAAYIKERDVMLAMMREGKSAEAEQHLNGELQALRNAYDASMQEFLDFQRDLMDTAGDAARDSLASTLWAVEGLSLSAVVLAVLAALLITRAIVRPLNEAVGIADHIAAGDLTQKIEVQGRDETAQLLTAMSKMQQALRDLVTGVRQNAEGVATASAQIAQGNQDLSSRTEQQASALEETSASMEQMGSTAQQNADNARAASQLAASASNVAVQGGEVVSQVVSTMREIQHSSQKISDIIGVIDGIAFQTNILALNAAVEAARAGEQGRGFAVVAGEVRTLAQRSAEAAKEIKQLINASVERVEQGTTLVDRAGSTMQEVVQSIQRVTDIVGEISSASQEQNAGVNQVSEAVSNMDQTTQQNAALVEESASAAASLRQQADQLVKAVSVFRVHGGESSSAPAPVSKATPVAVHKPVAAPKPAATAKAPAPRPALQTPAKAQRPAPAAEPTPAPKTVTASAGASDDWESF</sequence>
<evidence type="ECO:0000313" key="9">
    <source>
        <dbReference type="Proteomes" id="UP001595729"/>
    </source>
</evidence>
<dbReference type="RefSeq" id="WP_382169797.1">
    <property type="nucleotide sequence ID" value="NZ_JBHRXX010000001.1"/>
</dbReference>
<dbReference type="InterPro" id="IPR004089">
    <property type="entry name" value="MCPsignal_dom"/>
</dbReference>
<keyword evidence="1" id="KW-0488">Methylation</keyword>
<evidence type="ECO:0000259" key="6">
    <source>
        <dbReference type="PROSITE" id="PS50111"/>
    </source>
</evidence>
<feature type="domain" description="Methyl-accepting transducer" evidence="6">
    <location>
        <begin position="271"/>
        <end position="500"/>
    </location>
</feature>
<dbReference type="Proteomes" id="UP001595729">
    <property type="component" value="Unassembled WGS sequence"/>
</dbReference>
<evidence type="ECO:0000256" key="3">
    <source>
        <dbReference type="PROSITE-ProRule" id="PRU00284"/>
    </source>
</evidence>
<dbReference type="InterPro" id="IPR047347">
    <property type="entry name" value="YvaQ-like_sensor"/>
</dbReference>
<dbReference type="CDD" id="cd19411">
    <property type="entry name" value="MCP2201-like_sensor"/>
    <property type="match status" value="1"/>
</dbReference>
<dbReference type="Pfam" id="PF00015">
    <property type="entry name" value="MCPsignal"/>
    <property type="match status" value="1"/>
</dbReference>
<dbReference type="Pfam" id="PF00672">
    <property type="entry name" value="HAMP"/>
    <property type="match status" value="1"/>
</dbReference>
<dbReference type="SMART" id="SM00283">
    <property type="entry name" value="MA"/>
    <property type="match status" value="1"/>
</dbReference>
<dbReference type="SUPFAM" id="SSF58104">
    <property type="entry name" value="Methyl-accepting chemotaxis protein (MCP) signaling domain"/>
    <property type="match status" value="1"/>
</dbReference>
<feature type="region of interest" description="Disordered" evidence="4">
    <location>
        <begin position="538"/>
        <end position="592"/>
    </location>
</feature>
<dbReference type="PROSITE" id="PS50885">
    <property type="entry name" value="HAMP"/>
    <property type="match status" value="1"/>
</dbReference>
<evidence type="ECO:0000259" key="7">
    <source>
        <dbReference type="PROSITE" id="PS50885"/>
    </source>
</evidence>
<keyword evidence="3" id="KW-0807">Transducer</keyword>
<evidence type="ECO:0000256" key="4">
    <source>
        <dbReference type="SAM" id="MobiDB-lite"/>
    </source>
</evidence>
<dbReference type="CDD" id="cd06225">
    <property type="entry name" value="HAMP"/>
    <property type="match status" value="1"/>
</dbReference>
<keyword evidence="5" id="KW-1133">Transmembrane helix</keyword>
<dbReference type="PANTHER" id="PTHR43531:SF14">
    <property type="entry name" value="METHYL-ACCEPTING CHEMOTAXIS PROTEIN I-RELATED"/>
    <property type="match status" value="1"/>
</dbReference>
<evidence type="ECO:0000256" key="5">
    <source>
        <dbReference type="SAM" id="Phobius"/>
    </source>
</evidence>
<gene>
    <name evidence="8" type="ORF">ACFOPI_00815</name>
</gene>
<feature type="compositionally biased region" description="Polar residues" evidence="4">
    <location>
        <begin position="283"/>
        <end position="316"/>
    </location>
</feature>
<dbReference type="InterPro" id="IPR004090">
    <property type="entry name" value="Chemotax_Me-accpt_rcpt"/>
</dbReference>
<evidence type="ECO:0000256" key="2">
    <source>
        <dbReference type="ARBA" id="ARBA00029447"/>
    </source>
</evidence>
<comment type="caution">
    <text evidence="8">The sequence shown here is derived from an EMBL/GenBank/DDBJ whole genome shotgun (WGS) entry which is preliminary data.</text>
</comment>
<dbReference type="InterPro" id="IPR051310">
    <property type="entry name" value="MCP_chemotaxis"/>
</dbReference>
<organism evidence="8 9">
    <name type="scientific">Hydrogenophaga luteola</name>
    <dbReference type="NCBI Taxonomy" id="1591122"/>
    <lineage>
        <taxon>Bacteria</taxon>
        <taxon>Pseudomonadati</taxon>
        <taxon>Pseudomonadota</taxon>
        <taxon>Betaproteobacteria</taxon>
        <taxon>Burkholderiales</taxon>
        <taxon>Comamonadaceae</taxon>
        <taxon>Hydrogenophaga</taxon>
    </lineage>
</organism>
<name>A0ABV7W049_9BURK</name>
<dbReference type="EMBL" id="JBHRXX010000001">
    <property type="protein sequence ID" value="MFC3682111.1"/>
    <property type="molecule type" value="Genomic_DNA"/>
</dbReference>
<protein>
    <submittedName>
        <fullName evidence="8">Methyl-accepting chemotaxis protein</fullName>
    </submittedName>
</protein>
<keyword evidence="5" id="KW-0812">Transmembrane</keyword>
<feature type="region of interest" description="Disordered" evidence="4">
    <location>
        <begin position="283"/>
        <end position="321"/>
    </location>
</feature>
<reference evidence="9" key="1">
    <citation type="journal article" date="2019" name="Int. J. Syst. Evol. Microbiol.">
        <title>The Global Catalogue of Microorganisms (GCM) 10K type strain sequencing project: providing services to taxonomists for standard genome sequencing and annotation.</title>
        <authorList>
            <consortium name="The Broad Institute Genomics Platform"/>
            <consortium name="The Broad Institute Genome Sequencing Center for Infectious Disease"/>
            <person name="Wu L."/>
            <person name="Ma J."/>
        </authorList>
    </citation>
    <scope>NUCLEOTIDE SEQUENCE [LARGE SCALE GENOMIC DNA]</scope>
    <source>
        <strain evidence="9">KCTC 42501</strain>
    </source>
</reference>
<dbReference type="SMART" id="SM00304">
    <property type="entry name" value="HAMP"/>
    <property type="match status" value="1"/>
</dbReference>
<feature type="domain" description="HAMP" evidence="7">
    <location>
        <begin position="214"/>
        <end position="266"/>
    </location>
</feature>
<comment type="similarity">
    <text evidence="2">Belongs to the methyl-accepting chemotaxis (MCP) protein family.</text>
</comment>
<keyword evidence="5" id="KW-0472">Membrane</keyword>
<dbReference type="Pfam" id="PF12729">
    <property type="entry name" value="4HB_MCP_1"/>
    <property type="match status" value="1"/>
</dbReference>